<organism evidence="1 2">
    <name type="scientific">Hyaloscypha variabilis (strain UAMH 11265 / GT02V1 / F)</name>
    <name type="common">Meliniomyces variabilis</name>
    <dbReference type="NCBI Taxonomy" id="1149755"/>
    <lineage>
        <taxon>Eukaryota</taxon>
        <taxon>Fungi</taxon>
        <taxon>Dikarya</taxon>
        <taxon>Ascomycota</taxon>
        <taxon>Pezizomycotina</taxon>
        <taxon>Leotiomycetes</taxon>
        <taxon>Helotiales</taxon>
        <taxon>Hyaloscyphaceae</taxon>
        <taxon>Hyaloscypha</taxon>
        <taxon>Hyaloscypha variabilis</taxon>
    </lineage>
</organism>
<dbReference type="OrthoDB" id="3562262at2759"/>
<evidence type="ECO:0000313" key="1">
    <source>
        <dbReference type="EMBL" id="PMD31449.1"/>
    </source>
</evidence>
<feature type="non-terminal residue" evidence="1">
    <location>
        <position position="1"/>
    </location>
</feature>
<proteinExistence type="predicted"/>
<dbReference type="Proteomes" id="UP000235786">
    <property type="component" value="Unassembled WGS sequence"/>
</dbReference>
<keyword evidence="2" id="KW-1185">Reference proteome</keyword>
<evidence type="ECO:0000313" key="2">
    <source>
        <dbReference type="Proteomes" id="UP000235786"/>
    </source>
</evidence>
<name>A0A2J6QYY3_HYAVF</name>
<reference evidence="1 2" key="1">
    <citation type="submission" date="2016-04" db="EMBL/GenBank/DDBJ databases">
        <title>A degradative enzymes factory behind the ericoid mycorrhizal symbiosis.</title>
        <authorList>
            <consortium name="DOE Joint Genome Institute"/>
            <person name="Martino E."/>
            <person name="Morin E."/>
            <person name="Grelet G."/>
            <person name="Kuo A."/>
            <person name="Kohler A."/>
            <person name="Daghino S."/>
            <person name="Barry K."/>
            <person name="Choi C."/>
            <person name="Cichocki N."/>
            <person name="Clum A."/>
            <person name="Copeland A."/>
            <person name="Hainaut M."/>
            <person name="Haridas S."/>
            <person name="Labutti K."/>
            <person name="Lindquist E."/>
            <person name="Lipzen A."/>
            <person name="Khouja H.-R."/>
            <person name="Murat C."/>
            <person name="Ohm R."/>
            <person name="Olson A."/>
            <person name="Spatafora J."/>
            <person name="Veneault-Fourrey C."/>
            <person name="Henrissat B."/>
            <person name="Grigoriev I."/>
            <person name="Martin F."/>
            <person name="Perotto S."/>
        </authorList>
    </citation>
    <scope>NUCLEOTIDE SEQUENCE [LARGE SCALE GENOMIC DNA]</scope>
    <source>
        <strain evidence="1 2">F</strain>
    </source>
</reference>
<protein>
    <submittedName>
        <fullName evidence="1">Uncharacterized protein</fullName>
    </submittedName>
</protein>
<accession>A0A2J6QYY3</accession>
<sequence>KIVGLLEKGVFKVTSKSKVPKGVRIFNSRFVNKVKNKGTKKELKKSRLII</sequence>
<dbReference type="AlphaFoldDB" id="A0A2J6QYY3"/>
<gene>
    <name evidence="1" type="ORF">L207DRAFT_441905</name>
</gene>
<dbReference type="EMBL" id="KZ613962">
    <property type="protein sequence ID" value="PMD31449.1"/>
    <property type="molecule type" value="Genomic_DNA"/>
</dbReference>